<dbReference type="OrthoDB" id="2687876at2759"/>
<dbReference type="AlphaFoldDB" id="A0A553HRT6"/>
<dbReference type="InterPro" id="IPR009330">
    <property type="entry name" value="LipoPS_heptP_kinase"/>
</dbReference>
<dbReference type="Pfam" id="PF06176">
    <property type="entry name" value="WaaY"/>
    <property type="match status" value="1"/>
</dbReference>
<dbReference type="InterPro" id="IPR011009">
    <property type="entry name" value="Kinase-like_dom_sf"/>
</dbReference>
<evidence type="ECO:0008006" key="4">
    <source>
        <dbReference type="Google" id="ProtNLM"/>
    </source>
</evidence>
<dbReference type="Proteomes" id="UP000319160">
    <property type="component" value="Unassembled WGS sequence"/>
</dbReference>
<evidence type="ECO:0000256" key="1">
    <source>
        <dbReference type="SAM" id="Phobius"/>
    </source>
</evidence>
<accession>A0A553HRT6</accession>
<sequence>MMTQVLILLLRLVLYPLWGLLSVFSDFSLVFLVLVTITLGALVQVANVGLWSNYLPPPILHNEIVFPNAKVLAFCEHANLGLTEFRLLVGVGVETAIKYANVSSEVLALGVRKEQYSETIIVHMPYLPQGDYCAVSIGLSRNGTQTALTTTSCQRLPDVNKTWHEESFDYFDLEILPWLNSTDRVQLVKHFALNTPESLAVMKYAPFANTIEGISHEIQIYRHLQNSNIAPKFLGQVVEQGRIIGFLIEYVEDARLVSLSGTFSDLAIDKCKQSLEKLHHIGILHNDAHANNCLLRSDGSAVLIDFEHATLASNIPSLPNPQDFERDFRFLSRNQK</sequence>
<feature type="transmembrane region" description="Helical" evidence="1">
    <location>
        <begin position="29"/>
        <end position="51"/>
    </location>
</feature>
<keyword evidence="1" id="KW-0472">Membrane</keyword>
<name>A0A553HRT6_9PEZI</name>
<comment type="caution">
    <text evidence="2">The sequence shown here is derived from an EMBL/GenBank/DDBJ whole genome shotgun (WGS) entry which is preliminary data.</text>
</comment>
<keyword evidence="1" id="KW-1133">Transmembrane helix</keyword>
<protein>
    <recommendedName>
        <fullName evidence="4">Protein kinase domain-containing protein</fullName>
    </recommendedName>
</protein>
<dbReference type="Gene3D" id="1.10.510.10">
    <property type="entry name" value="Transferase(Phosphotransferase) domain 1"/>
    <property type="match status" value="1"/>
</dbReference>
<dbReference type="EMBL" id="VFLP01000053">
    <property type="protein sequence ID" value="TRX90667.1"/>
    <property type="molecule type" value="Genomic_DNA"/>
</dbReference>
<organism evidence="2 3">
    <name type="scientific">Xylaria flabelliformis</name>
    <dbReference type="NCBI Taxonomy" id="2512241"/>
    <lineage>
        <taxon>Eukaryota</taxon>
        <taxon>Fungi</taxon>
        <taxon>Dikarya</taxon>
        <taxon>Ascomycota</taxon>
        <taxon>Pezizomycotina</taxon>
        <taxon>Sordariomycetes</taxon>
        <taxon>Xylariomycetidae</taxon>
        <taxon>Xylariales</taxon>
        <taxon>Xylariaceae</taxon>
        <taxon>Xylaria</taxon>
    </lineage>
</organism>
<proteinExistence type="predicted"/>
<keyword evidence="3" id="KW-1185">Reference proteome</keyword>
<keyword evidence="1" id="KW-0812">Transmembrane</keyword>
<evidence type="ECO:0000313" key="3">
    <source>
        <dbReference type="Proteomes" id="UP000319160"/>
    </source>
</evidence>
<gene>
    <name evidence="2" type="ORF">FHL15_008442</name>
</gene>
<dbReference type="SUPFAM" id="SSF56112">
    <property type="entry name" value="Protein kinase-like (PK-like)"/>
    <property type="match status" value="1"/>
</dbReference>
<dbReference type="STRING" id="2512241.A0A553HRT6"/>
<reference evidence="3" key="1">
    <citation type="submission" date="2019-06" db="EMBL/GenBank/DDBJ databases">
        <title>Draft genome sequence of the griseofulvin-producing fungus Xylaria cubensis strain G536.</title>
        <authorList>
            <person name="Mead M.E."/>
            <person name="Raja H.A."/>
            <person name="Steenwyk J.L."/>
            <person name="Knowles S.L."/>
            <person name="Oberlies N.H."/>
            <person name="Rokas A."/>
        </authorList>
    </citation>
    <scope>NUCLEOTIDE SEQUENCE [LARGE SCALE GENOMIC DNA]</scope>
    <source>
        <strain evidence="3">G536</strain>
    </source>
</reference>
<evidence type="ECO:0000313" key="2">
    <source>
        <dbReference type="EMBL" id="TRX90667.1"/>
    </source>
</evidence>